<evidence type="ECO:0000259" key="5">
    <source>
        <dbReference type="PROSITE" id="PS50104"/>
    </source>
</evidence>
<evidence type="ECO:0000256" key="1">
    <source>
        <dbReference type="ARBA" id="ARBA00011982"/>
    </source>
</evidence>
<organism evidence="6 7">
    <name type="scientific">Linum tenue</name>
    <dbReference type="NCBI Taxonomy" id="586396"/>
    <lineage>
        <taxon>Eukaryota</taxon>
        <taxon>Viridiplantae</taxon>
        <taxon>Streptophyta</taxon>
        <taxon>Embryophyta</taxon>
        <taxon>Tracheophyta</taxon>
        <taxon>Spermatophyta</taxon>
        <taxon>Magnoliopsida</taxon>
        <taxon>eudicotyledons</taxon>
        <taxon>Gunneridae</taxon>
        <taxon>Pentapetalae</taxon>
        <taxon>rosids</taxon>
        <taxon>fabids</taxon>
        <taxon>Malpighiales</taxon>
        <taxon>Linaceae</taxon>
        <taxon>Linum</taxon>
    </lineage>
</organism>
<dbReference type="Pfam" id="PF01582">
    <property type="entry name" value="TIR"/>
    <property type="match status" value="1"/>
</dbReference>
<comment type="catalytic activity">
    <reaction evidence="4">
        <text>NAD(+) + H2O = ADP-D-ribose + nicotinamide + H(+)</text>
        <dbReference type="Rhea" id="RHEA:16301"/>
        <dbReference type="ChEBI" id="CHEBI:15377"/>
        <dbReference type="ChEBI" id="CHEBI:15378"/>
        <dbReference type="ChEBI" id="CHEBI:17154"/>
        <dbReference type="ChEBI" id="CHEBI:57540"/>
        <dbReference type="ChEBI" id="CHEBI:57967"/>
        <dbReference type="EC" id="3.2.2.6"/>
    </reaction>
    <physiologicalReaction direction="left-to-right" evidence="4">
        <dbReference type="Rhea" id="RHEA:16302"/>
    </physiologicalReaction>
</comment>
<reference evidence="6" key="1">
    <citation type="submission" date="2022-08" db="EMBL/GenBank/DDBJ databases">
        <authorList>
            <person name="Gutierrez-Valencia J."/>
        </authorList>
    </citation>
    <scope>NUCLEOTIDE SEQUENCE</scope>
</reference>
<dbReference type="GO" id="GO:0061809">
    <property type="term" value="F:NAD+ nucleosidase activity, cyclic ADP-ribose generating"/>
    <property type="evidence" value="ECO:0007669"/>
    <property type="project" value="UniProtKB-EC"/>
</dbReference>
<name>A0AAV0SBQ7_9ROSI</name>
<feature type="domain" description="TIR" evidence="5">
    <location>
        <begin position="3"/>
        <end position="74"/>
    </location>
</feature>
<keyword evidence="3" id="KW-0520">NAD</keyword>
<evidence type="ECO:0000313" key="6">
    <source>
        <dbReference type="EMBL" id="CAI0629023.1"/>
    </source>
</evidence>
<dbReference type="PANTHER" id="PTHR32009">
    <property type="entry name" value="TMV RESISTANCE PROTEIN N-LIKE"/>
    <property type="match status" value="1"/>
</dbReference>
<dbReference type="InterPro" id="IPR035897">
    <property type="entry name" value="Toll_tir_struct_dom_sf"/>
</dbReference>
<dbReference type="InterPro" id="IPR000157">
    <property type="entry name" value="TIR_dom"/>
</dbReference>
<dbReference type="EMBL" id="CAMGYJ010000011">
    <property type="protein sequence ID" value="CAI0629023.1"/>
    <property type="molecule type" value="Genomic_DNA"/>
</dbReference>
<evidence type="ECO:0000256" key="4">
    <source>
        <dbReference type="ARBA" id="ARBA00047304"/>
    </source>
</evidence>
<dbReference type="SUPFAM" id="SSF52200">
    <property type="entry name" value="Toll/Interleukin receptor TIR domain"/>
    <property type="match status" value="1"/>
</dbReference>
<dbReference type="Gene3D" id="3.40.50.10140">
    <property type="entry name" value="Toll/interleukin-1 receptor homology (TIR) domain"/>
    <property type="match status" value="1"/>
</dbReference>
<accession>A0AAV0SBQ7</accession>
<dbReference type="Proteomes" id="UP001154282">
    <property type="component" value="Unassembled WGS sequence"/>
</dbReference>
<gene>
    <name evidence="6" type="ORF">LITE_LOCUS51848</name>
</gene>
<sequence length="74" mass="8445">PIGEYEVFLSFTGPDTRSPDHRCPIPFSGPHLKIRTFKDDDELRKGEGIWPRLVNAIEQSKIYVPVLSENYAPC</sequence>
<keyword evidence="7" id="KW-1185">Reference proteome</keyword>
<keyword evidence="2" id="KW-0378">Hydrolase</keyword>
<comment type="caution">
    <text evidence="6">The sequence shown here is derived from an EMBL/GenBank/DDBJ whole genome shotgun (WGS) entry which is preliminary data.</text>
</comment>
<evidence type="ECO:0000256" key="3">
    <source>
        <dbReference type="ARBA" id="ARBA00023027"/>
    </source>
</evidence>
<protein>
    <recommendedName>
        <fullName evidence="1">ADP-ribosyl cyclase/cyclic ADP-ribose hydrolase</fullName>
        <ecNumber evidence="1">3.2.2.6</ecNumber>
    </recommendedName>
</protein>
<dbReference type="AlphaFoldDB" id="A0AAV0SBQ7"/>
<evidence type="ECO:0000313" key="7">
    <source>
        <dbReference type="Proteomes" id="UP001154282"/>
    </source>
</evidence>
<dbReference type="PROSITE" id="PS50104">
    <property type="entry name" value="TIR"/>
    <property type="match status" value="1"/>
</dbReference>
<dbReference type="PANTHER" id="PTHR32009:SF39">
    <property type="entry name" value="TIR DOMAIN-CONTAINING PROTEIN"/>
    <property type="match status" value="1"/>
</dbReference>
<dbReference type="EC" id="3.2.2.6" evidence="1"/>
<feature type="non-terminal residue" evidence="6">
    <location>
        <position position="1"/>
    </location>
</feature>
<dbReference type="GO" id="GO:0007165">
    <property type="term" value="P:signal transduction"/>
    <property type="evidence" value="ECO:0007669"/>
    <property type="project" value="InterPro"/>
</dbReference>
<evidence type="ECO:0000256" key="2">
    <source>
        <dbReference type="ARBA" id="ARBA00022801"/>
    </source>
</evidence>
<proteinExistence type="predicted"/>